<evidence type="ECO:0000256" key="2">
    <source>
        <dbReference type="ARBA" id="ARBA00022692"/>
    </source>
</evidence>
<keyword evidence="4" id="KW-0472">Membrane</keyword>
<dbReference type="Pfam" id="PF06803">
    <property type="entry name" value="DUF1232"/>
    <property type="match status" value="1"/>
</dbReference>
<dbReference type="EMBL" id="BSFN01000031">
    <property type="protein sequence ID" value="GLK91996.1"/>
    <property type="molecule type" value="Genomic_DNA"/>
</dbReference>
<evidence type="ECO:0000313" key="6">
    <source>
        <dbReference type="EMBL" id="GLK91996.1"/>
    </source>
</evidence>
<sequence>MKTPWNFARYLPIAQRFIVRGRLPALLLAVTRKSASQGGRLGTLKAELRVLLALCMAWWRGEYRGISSQALLSVVAALLYFLSPIDAIPDALLGVGFVDDIAVLGWLLRTWSGELDEFRAWLAARTPAQQEELLKLPSSVQSEKGKTPV</sequence>
<evidence type="ECO:0000256" key="3">
    <source>
        <dbReference type="ARBA" id="ARBA00022989"/>
    </source>
</evidence>
<reference evidence="6" key="2">
    <citation type="submission" date="2023-01" db="EMBL/GenBank/DDBJ databases">
        <authorList>
            <person name="Sun Q."/>
            <person name="Evtushenko L."/>
        </authorList>
    </citation>
    <scope>NUCLEOTIDE SEQUENCE</scope>
    <source>
        <strain evidence="6">VKM B-2935</strain>
    </source>
</reference>
<dbReference type="Proteomes" id="UP001143328">
    <property type="component" value="Unassembled WGS sequence"/>
</dbReference>
<name>A0A9W6K9N4_9PSED</name>
<comment type="subcellular location">
    <subcellularLocation>
        <location evidence="1">Endomembrane system</location>
        <topology evidence="1">Multi-pass membrane protein</topology>
    </subcellularLocation>
</comment>
<proteinExistence type="predicted"/>
<evidence type="ECO:0000259" key="5">
    <source>
        <dbReference type="Pfam" id="PF06803"/>
    </source>
</evidence>
<accession>A0A9W6K9N4</accession>
<evidence type="ECO:0000313" key="7">
    <source>
        <dbReference type="Proteomes" id="UP001143328"/>
    </source>
</evidence>
<dbReference type="InterPro" id="IPR010652">
    <property type="entry name" value="DUF1232"/>
</dbReference>
<dbReference type="RefSeq" id="WP_271198271.1">
    <property type="nucleotide sequence ID" value="NZ_BSFN01000031.1"/>
</dbReference>
<reference evidence="6" key="1">
    <citation type="journal article" date="2014" name="Int. J. Syst. Evol. Microbiol.">
        <title>Complete genome sequence of Corynebacterium casei LMG S-19264T (=DSM 44701T), isolated from a smear-ripened cheese.</title>
        <authorList>
            <consortium name="US DOE Joint Genome Institute (JGI-PGF)"/>
            <person name="Walter F."/>
            <person name="Albersmeier A."/>
            <person name="Kalinowski J."/>
            <person name="Ruckert C."/>
        </authorList>
    </citation>
    <scope>NUCLEOTIDE SEQUENCE</scope>
    <source>
        <strain evidence="6">VKM B-2935</strain>
    </source>
</reference>
<dbReference type="AlphaFoldDB" id="A0A9W6K9N4"/>
<evidence type="ECO:0000256" key="4">
    <source>
        <dbReference type="ARBA" id="ARBA00023136"/>
    </source>
</evidence>
<gene>
    <name evidence="6" type="ORF">GCM10017655_50600</name>
</gene>
<comment type="caution">
    <text evidence="6">The sequence shown here is derived from an EMBL/GenBank/DDBJ whole genome shotgun (WGS) entry which is preliminary data.</text>
</comment>
<protein>
    <recommendedName>
        <fullName evidence="5">DUF1232 domain-containing protein</fullName>
    </recommendedName>
</protein>
<keyword evidence="2" id="KW-0812">Transmembrane</keyword>
<organism evidence="6 7">
    <name type="scientific">Pseudomonas turukhanskensis</name>
    <dbReference type="NCBI Taxonomy" id="1806536"/>
    <lineage>
        <taxon>Bacteria</taxon>
        <taxon>Pseudomonadati</taxon>
        <taxon>Pseudomonadota</taxon>
        <taxon>Gammaproteobacteria</taxon>
        <taxon>Pseudomonadales</taxon>
        <taxon>Pseudomonadaceae</taxon>
        <taxon>Pseudomonas</taxon>
    </lineage>
</organism>
<feature type="domain" description="DUF1232" evidence="5">
    <location>
        <begin position="71"/>
        <end position="106"/>
    </location>
</feature>
<keyword evidence="7" id="KW-1185">Reference proteome</keyword>
<keyword evidence="3" id="KW-1133">Transmembrane helix</keyword>
<evidence type="ECO:0000256" key="1">
    <source>
        <dbReference type="ARBA" id="ARBA00004127"/>
    </source>
</evidence>
<dbReference type="GO" id="GO:0012505">
    <property type="term" value="C:endomembrane system"/>
    <property type="evidence" value="ECO:0007669"/>
    <property type="project" value="UniProtKB-SubCell"/>
</dbReference>